<dbReference type="Gene3D" id="2.40.50.180">
    <property type="entry name" value="CheA-289, Domain 4"/>
    <property type="match status" value="1"/>
</dbReference>
<dbReference type="OrthoDB" id="9794382at2"/>
<proteinExistence type="predicted"/>
<dbReference type="SMART" id="SM00260">
    <property type="entry name" value="CheW"/>
    <property type="match status" value="1"/>
</dbReference>
<evidence type="ECO:0000313" key="3">
    <source>
        <dbReference type="Proteomes" id="UP000436911"/>
    </source>
</evidence>
<dbReference type="RefSeq" id="WP_060717389.1">
    <property type="nucleotide sequence ID" value="NZ_CP055266.1"/>
</dbReference>
<dbReference type="InterPro" id="IPR002545">
    <property type="entry name" value="CheW-lke_dom"/>
</dbReference>
<protein>
    <submittedName>
        <fullName evidence="2">Chemotaxis protein CheW</fullName>
    </submittedName>
</protein>
<dbReference type="Gene3D" id="2.30.30.40">
    <property type="entry name" value="SH3 Domains"/>
    <property type="match status" value="1"/>
</dbReference>
<dbReference type="GeneID" id="60680699"/>
<dbReference type="InterPro" id="IPR036061">
    <property type="entry name" value="CheW-like_dom_sf"/>
</dbReference>
<sequence length="157" mass="16514">MRTASTSQADALEILAFRLHGQEFCVKTTSIREIRGWAPATSLPHAPAEVIGVINLRGTVIPIVDLAVKLGMQGMVANERSAIIVAEVDSAVVGLLVDAVSDILTVPANSLQPVPQATSSGTDFSDGIIVQGATMICFLNLERMFAHSNCGDWAIAA</sequence>
<dbReference type="PANTHER" id="PTHR22617:SF23">
    <property type="entry name" value="CHEMOTAXIS PROTEIN CHEW"/>
    <property type="match status" value="1"/>
</dbReference>
<dbReference type="EMBL" id="QUSG01000002">
    <property type="protein sequence ID" value="KAA3530111.1"/>
    <property type="molecule type" value="Genomic_DNA"/>
</dbReference>
<comment type="caution">
    <text evidence="2">The sequence shown here is derived from an EMBL/GenBank/DDBJ whole genome shotgun (WGS) entry which is preliminary data.</text>
</comment>
<dbReference type="InterPro" id="IPR039315">
    <property type="entry name" value="CheW"/>
</dbReference>
<dbReference type="AlphaFoldDB" id="A0A368P1N7"/>
<evidence type="ECO:0000259" key="1">
    <source>
        <dbReference type="PROSITE" id="PS50851"/>
    </source>
</evidence>
<dbReference type="PANTHER" id="PTHR22617">
    <property type="entry name" value="CHEMOTAXIS SENSOR HISTIDINE KINASE-RELATED"/>
    <property type="match status" value="1"/>
</dbReference>
<dbReference type="GO" id="GO:0005829">
    <property type="term" value="C:cytosol"/>
    <property type="evidence" value="ECO:0007669"/>
    <property type="project" value="TreeGrafter"/>
</dbReference>
<dbReference type="CDD" id="cd00732">
    <property type="entry name" value="CheW"/>
    <property type="match status" value="1"/>
</dbReference>
<accession>A0A368P1N7</accession>
<evidence type="ECO:0000313" key="2">
    <source>
        <dbReference type="EMBL" id="KAA3530111.1"/>
    </source>
</evidence>
<dbReference type="PROSITE" id="PS50851">
    <property type="entry name" value="CHEW"/>
    <property type="match status" value="1"/>
</dbReference>
<dbReference type="SUPFAM" id="SSF50341">
    <property type="entry name" value="CheW-like"/>
    <property type="match status" value="1"/>
</dbReference>
<dbReference type="GO" id="GO:0006935">
    <property type="term" value="P:chemotaxis"/>
    <property type="evidence" value="ECO:0007669"/>
    <property type="project" value="InterPro"/>
</dbReference>
<dbReference type="Pfam" id="PF01584">
    <property type="entry name" value="CheW"/>
    <property type="match status" value="1"/>
</dbReference>
<organism evidence="2 3">
    <name type="scientific">Agrobacterium vitis</name>
    <name type="common">Rhizobium vitis</name>
    <dbReference type="NCBI Taxonomy" id="373"/>
    <lineage>
        <taxon>Bacteria</taxon>
        <taxon>Pseudomonadati</taxon>
        <taxon>Pseudomonadota</taxon>
        <taxon>Alphaproteobacteria</taxon>
        <taxon>Hyphomicrobiales</taxon>
        <taxon>Rhizobiaceae</taxon>
        <taxon>Rhizobium/Agrobacterium group</taxon>
        <taxon>Agrobacterium</taxon>
    </lineage>
</organism>
<feature type="domain" description="CheW-like" evidence="1">
    <location>
        <begin position="11"/>
        <end position="150"/>
    </location>
</feature>
<reference evidence="2 3" key="1">
    <citation type="submission" date="2018-08" db="EMBL/GenBank/DDBJ databases">
        <title>Genome sequencing of Agrobacterium vitis strain ICMP 10754.</title>
        <authorList>
            <person name="Visnovsky S.B."/>
            <person name="Pitman A.R."/>
        </authorList>
    </citation>
    <scope>NUCLEOTIDE SEQUENCE [LARGE SCALE GENOMIC DNA]</scope>
    <source>
        <strain evidence="2 3">ICMP 10754</strain>
    </source>
</reference>
<dbReference type="GO" id="GO:0007165">
    <property type="term" value="P:signal transduction"/>
    <property type="evidence" value="ECO:0007669"/>
    <property type="project" value="InterPro"/>
</dbReference>
<name>A0A368P1N7_AGRVI</name>
<gene>
    <name evidence="2" type="ORF">DXT89_05035</name>
</gene>
<dbReference type="Proteomes" id="UP000436911">
    <property type="component" value="Unassembled WGS sequence"/>
</dbReference>